<dbReference type="InterPro" id="IPR036736">
    <property type="entry name" value="ACP-like_sf"/>
</dbReference>
<dbReference type="EMBL" id="CAACYH010000007">
    <property type="protein sequence ID" value="VFB15468.1"/>
    <property type="molecule type" value="Genomic_DNA"/>
</dbReference>
<dbReference type="SUPFAM" id="SSF47336">
    <property type="entry name" value="ACP-like"/>
    <property type="match status" value="1"/>
</dbReference>
<proteinExistence type="predicted"/>
<accession>A0A449I7S1</accession>
<reference evidence="2 3" key="1">
    <citation type="submission" date="2019-02" db="EMBL/GenBank/DDBJ databases">
        <authorList>
            <consortium name="Pathogen Informatics"/>
        </authorList>
    </citation>
    <scope>NUCLEOTIDE SEQUENCE [LARGE SCALE GENOMIC DNA]</scope>
    <source>
        <strain evidence="2 3">3012STDY7078512</strain>
    </source>
</reference>
<dbReference type="InterPro" id="IPR009081">
    <property type="entry name" value="PP-bd_ACP"/>
</dbReference>
<evidence type="ECO:0000313" key="2">
    <source>
        <dbReference type="EMBL" id="VFB15468.1"/>
    </source>
</evidence>
<dbReference type="Pfam" id="PF00550">
    <property type="entry name" value="PP-binding"/>
    <property type="match status" value="1"/>
</dbReference>
<protein>
    <recommendedName>
        <fullName evidence="1">Carrier domain-containing protein</fullName>
    </recommendedName>
</protein>
<sequence length="78" mass="8967">MTNLETYKNCFVEGLELELEKVEDAKAESLERWDSIGQMSLVALIEDAFEIEFEPDELMSFNSYTSGLEILKNHGVEF</sequence>
<evidence type="ECO:0000259" key="1">
    <source>
        <dbReference type="Pfam" id="PF00550"/>
    </source>
</evidence>
<dbReference type="RefSeq" id="WP_131753087.1">
    <property type="nucleotide sequence ID" value="NZ_CAACYH010000007.1"/>
</dbReference>
<feature type="domain" description="Carrier" evidence="1">
    <location>
        <begin position="34"/>
        <end position="63"/>
    </location>
</feature>
<dbReference type="Gene3D" id="1.10.1200.10">
    <property type="entry name" value="ACP-like"/>
    <property type="match status" value="1"/>
</dbReference>
<dbReference type="OrthoDB" id="9811033at2"/>
<evidence type="ECO:0000313" key="3">
    <source>
        <dbReference type="Proteomes" id="UP000396835"/>
    </source>
</evidence>
<dbReference type="AlphaFoldDB" id="A0A449I7S1"/>
<organism evidence="2 3">
    <name type="scientific">Prevotella heparinolytica</name>
    <dbReference type="NCBI Taxonomy" id="28113"/>
    <lineage>
        <taxon>Bacteria</taxon>
        <taxon>Pseudomonadati</taxon>
        <taxon>Bacteroidota</taxon>
        <taxon>Bacteroidia</taxon>
        <taxon>Bacteroidales</taxon>
        <taxon>Bacteroidaceae</taxon>
        <taxon>Bacteroides</taxon>
    </lineage>
</organism>
<name>A0A449I7S1_9BACE</name>
<gene>
    <name evidence="2" type="ORF">NCTC7812_03057</name>
</gene>
<dbReference type="Proteomes" id="UP000396835">
    <property type="component" value="Unassembled WGS sequence"/>
</dbReference>